<reference evidence="2" key="1">
    <citation type="journal article" date="2024" name="FEMS Microbiol. Lett.">
        <title>Genomic insights into Spiroplasma endosymbionts that induce male-killing and protective phenotypes in the pea aphid.</title>
        <authorList>
            <person name="Arai H."/>
            <person name="Legeai F."/>
            <person name="Kageyama D."/>
            <person name="Sugio A."/>
            <person name="Simon J.C."/>
        </authorList>
    </citation>
    <scope>NUCLEOTIDE SEQUENCE [LARGE SCALE GENOMIC DNA]</scope>
    <source>
        <strain evidence="2">sAp269</strain>
    </source>
</reference>
<protein>
    <submittedName>
        <fullName evidence="1">Uncharacterized protein</fullName>
    </submittedName>
</protein>
<gene>
    <name evidence="1" type="ORF">SAP269_18550</name>
</gene>
<dbReference type="EMBL" id="AP028955">
    <property type="protein sequence ID" value="BET39266.1"/>
    <property type="molecule type" value="Genomic_DNA"/>
</dbReference>
<dbReference type="RefSeq" id="WP_353306105.1">
    <property type="nucleotide sequence ID" value="NZ_AP028955.1"/>
</dbReference>
<evidence type="ECO:0000313" key="1">
    <source>
        <dbReference type="EMBL" id="BET39266.1"/>
    </source>
</evidence>
<proteinExistence type="predicted"/>
<sequence>MNRCTWTETITFEKFIHEPHYDEIKNEQRQRQCENMTDEQFDEYCRAYCKEHIIKVYEINKSRHKNCINKEKLINFIITTLKENKESNSSDSFKLGKESVWFNLQIYINEGDLD</sequence>
<dbReference type="Proteomes" id="UP001473424">
    <property type="component" value="Chromosome"/>
</dbReference>
<keyword evidence="2" id="KW-1185">Reference proteome</keyword>
<evidence type="ECO:0000313" key="2">
    <source>
        <dbReference type="Proteomes" id="UP001473424"/>
    </source>
</evidence>
<name>A0ABM8JPJ5_9MOLU</name>
<organism evidence="1 2">
    <name type="scientific">Spiroplasma ixodetis</name>
    <dbReference type="NCBI Taxonomy" id="2141"/>
    <lineage>
        <taxon>Bacteria</taxon>
        <taxon>Bacillati</taxon>
        <taxon>Mycoplasmatota</taxon>
        <taxon>Mollicutes</taxon>
        <taxon>Entomoplasmatales</taxon>
        <taxon>Spiroplasmataceae</taxon>
        <taxon>Spiroplasma</taxon>
    </lineage>
</organism>
<accession>A0ABM8JPJ5</accession>